<dbReference type="PANTHER" id="PTHR11956:SF5">
    <property type="entry name" value="ARGININE--TRNA LIGASE, CYTOPLASMIC"/>
    <property type="match status" value="1"/>
</dbReference>
<dbReference type="SUPFAM" id="SSF52374">
    <property type="entry name" value="Nucleotidylyl transferase"/>
    <property type="match status" value="1"/>
</dbReference>
<evidence type="ECO:0000259" key="11">
    <source>
        <dbReference type="SMART" id="SM00836"/>
    </source>
</evidence>
<evidence type="ECO:0000256" key="7">
    <source>
        <dbReference type="ARBA" id="ARBA00023146"/>
    </source>
</evidence>
<sequence length="562" mass="62450">MQDVIRAAIDECLKEVGLPTVDFVVEHPSELSHGDYATNVAMVAGKLAEKAPRQFAEQIAAALEGQIEYVDRIEVAGPGFINFHLSRDFFAQEVARVVTLGDSWGNNDHWQGKTVLVEYTDPNPFKEFHIGHLFTNAVGESIARLFMAQGADVKRVNYQGDVGLHVACAIYGMKELGLTPEKDFTAKDLGRAYALGATANKEDETAALEIKSINKAVYERSNEENNALYDRGRQISLDYFETIYQMVDTKFDHYFFESEAAPKGKELVMNNSEVFPESEGARIFKGEDYGLHSRVFLNSEGLPTYEAKELALAKLKADYVTYDHSVISTAKEISEYFKVLLKAMSFVYPELADKTEHIGHGMVRLSTGKMSSRTGDVIAASDFINEISEAATLKMKESGVVEVNEALARDIAIGAIKYATLKGSIYQDTVFNKEQALSFEGASGPYLQYTHARINSVLKKAEDIGVVPTLKMESLPTEAYEVEKLLYRFPEVVEEAFEDREPHQIATFLIELAASFNTFYANQRIADASDSNAPYKALIATSVMQTIKNGLWLLAIKAPDKM</sequence>
<dbReference type="InterPro" id="IPR036695">
    <property type="entry name" value="Arg-tRNA-synth_N_sf"/>
</dbReference>
<dbReference type="Gene3D" id="3.30.1360.70">
    <property type="entry name" value="Arginyl tRNA synthetase N-terminal domain"/>
    <property type="match status" value="1"/>
</dbReference>
<proteinExistence type="inferred from homology"/>
<dbReference type="EC" id="6.1.1.19" evidence="2 9"/>
<dbReference type="SUPFAM" id="SSF55190">
    <property type="entry name" value="Arginyl-tRNA synthetase (ArgRS), N-terminal 'additional' domain"/>
    <property type="match status" value="1"/>
</dbReference>
<keyword evidence="5 10" id="KW-0067">ATP-binding</keyword>
<comment type="similarity">
    <text evidence="1 10">Belongs to the class-I aminoacyl-tRNA synthetase family.</text>
</comment>
<dbReference type="Gene3D" id="3.40.50.620">
    <property type="entry name" value="HUPs"/>
    <property type="match status" value="1"/>
</dbReference>
<dbReference type="Proteomes" id="UP000176322">
    <property type="component" value="Unassembled WGS sequence"/>
</dbReference>
<organism evidence="13 14">
    <name type="scientific">Candidatus Kaiserbacteria bacterium RIFCSPHIGHO2_01_FULL_46_22</name>
    <dbReference type="NCBI Taxonomy" id="1798475"/>
    <lineage>
        <taxon>Bacteria</taxon>
        <taxon>Candidatus Kaiseribacteriota</taxon>
    </lineage>
</organism>
<evidence type="ECO:0000256" key="4">
    <source>
        <dbReference type="ARBA" id="ARBA00022741"/>
    </source>
</evidence>
<accession>A0A1F6BXH7</accession>
<evidence type="ECO:0000313" key="13">
    <source>
        <dbReference type="EMBL" id="OGG41523.1"/>
    </source>
</evidence>
<feature type="domain" description="DALR anticodon binding" evidence="11">
    <location>
        <begin position="447"/>
        <end position="562"/>
    </location>
</feature>
<dbReference type="NCBIfam" id="TIGR00456">
    <property type="entry name" value="argS"/>
    <property type="match status" value="1"/>
</dbReference>
<dbReference type="InterPro" id="IPR009080">
    <property type="entry name" value="tRNAsynth_Ia_anticodon-bd"/>
</dbReference>
<dbReference type="InterPro" id="IPR014729">
    <property type="entry name" value="Rossmann-like_a/b/a_fold"/>
</dbReference>
<feature type="domain" description="Arginyl tRNA synthetase N-terminal" evidence="12">
    <location>
        <begin position="3"/>
        <end position="85"/>
    </location>
</feature>
<dbReference type="Pfam" id="PF03485">
    <property type="entry name" value="Arg_tRNA_synt_N"/>
    <property type="match status" value="1"/>
</dbReference>
<evidence type="ECO:0000256" key="1">
    <source>
        <dbReference type="ARBA" id="ARBA00005594"/>
    </source>
</evidence>
<dbReference type="SUPFAM" id="SSF47323">
    <property type="entry name" value="Anticodon-binding domain of a subclass of class I aminoacyl-tRNA synthetases"/>
    <property type="match status" value="1"/>
</dbReference>
<comment type="catalytic activity">
    <reaction evidence="8">
        <text>tRNA(Arg) + L-arginine + ATP = L-arginyl-tRNA(Arg) + AMP + diphosphate</text>
        <dbReference type="Rhea" id="RHEA:20301"/>
        <dbReference type="Rhea" id="RHEA-COMP:9658"/>
        <dbReference type="Rhea" id="RHEA-COMP:9673"/>
        <dbReference type="ChEBI" id="CHEBI:30616"/>
        <dbReference type="ChEBI" id="CHEBI:32682"/>
        <dbReference type="ChEBI" id="CHEBI:33019"/>
        <dbReference type="ChEBI" id="CHEBI:78442"/>
        <dbReference type="ChEBI" id="CHEBI:78513"/>
        <dbReference type="ChEBI" id="CHEBI:456215"/>
        <dbReference type="EC" id="6.1.1.19"/>
    </reaction>
</comment>
<dbReference type="InterPro" id="IPR001278">
    <property type="entry name" value="Arg-tRNA-ligase"/>
</dbReference>
<dbReference type="SMART" id="SM00836">
    <property type="entry name" value="DALR_1"/>
    <property type="match status" value="1"/>
</dbReference>
<dbReference type="GO" id="GO:0005524">
    <property type="term" value="F:ATP binding"/>
    <property type="evidence" value="ECO:0007669"/>
    <property type="project" value="UniProtKB-KW"/>
</dbReference>
<dbReference type="PANTHER" id="PTHR11956">
    <property type="entry name" value="ARGINYL-TRNA SYNTHETASE"/>
    <property type="match status" value="1"/>
</dbReference>
<gene>
    <name evidence="13" type="ORF">A2837_03415</name>
</gene>
<keyword evidence="3 10" id="KW-0436">Ligase</keyword>
<evidence type="ECO:0000256" key="3">
    <source>
        <dbReference type="ARBA" id="ARBA00022598"/>
    </source>
</evidence>
<protein>
    <recommendedName>
        <fullName evidence="2 9">Arginine--tRNA ligase</fullName>
        <ecNumber evidence="2 9">6.1.1.19</ecNumber>
    </recommendedName>
</protein>
<evidence type="ECO:0000256" key="5">
    <source>
        <dbReference type="ARBA" id="ARBA00022840"/>
    </source>
</evidence>
<keyword evidence="7 10" id="KW-0030">Aminoacyl-tRNA synthetase</keyword>
<dbReference type="AlphaFoldDB" id="A0A1F6BXH7"/>
<dbReference type="GO" id="GO:0005737">
    <property type="term" value="C:cytoplasm"/>
    <property type="evidence" value="ECO:0007669"/>
    <property type="project" value="UniProtKB-UniRule"/>
</dbReference>
<name>A0A1F6BXH7_9BACT</name>
<dbReference type="EMBL" id="MFKO01000008">
    <property type="protein sequence ID" value="OGG41523.1"/>
    <property type="molecule type" value="Genomic_DNA"/>
</dbReference>
<dbReference type="InterPro" id="IPR035684">
    <property type="entry name" value="ArgRS_core"/>
</dbReference>
<dbReference type="PRINTS" id="PR01038">
    <property type="entry name" value="TRNASYNTHARG"/>
</dbReference>
<dbReference type="STRING" id="1798475.A2837_03415"/>
<evidence type="ECO:0000259" key="12">
    <source>
        <dbReference type="SMART" id="SM01016"/>
    </source>
</evidence>
<dbReference type="InterPro" id="IPR005148">
    <property type="entry name" value="Arg-tRNA-synth_N"/>
</dbReference>
<keyword evidence="6 10" id="KW-0648">Protein biosynthesis</keyword>
<evidence type="ECO:0000313" key="14">
    <source>
        <dbReference type="Proteomes" id="UP000176322"/>
    </source>
</evidence>
<dbReference type="GO" id="GO:0006420">
    <property type="term" value="P:arginyl-tRNA aminoacylation"/>
    <property type="evidence" value="ECO:0007669"/>
    <property type="project" value="UniProtKB-UniRule"/>
</dbReference>
<reference evidence="13 14" key="1">
    <citation type="journal article" date="2016" name="Nat. Commun.">
        <title>Thousands of microbial genomes shed light on interconnected biogeochemical processes in an aquifer system.</title>
        <authorList>
            <person name="Anantharaman K."/>
            <person name="Brown C.T."/>
            <person name="Hug L.A."/>
            <person name="Sharon I."/>
            <person name="Castelle C.J."/>
            <person name="Probst A.J."/>
            <person name="Thomas B.C."/>
            <person name="Singh A."/>
            <person name="Wilkins M.J."/>
            <person name="Karaoz U."/>
            <person name="Brodie E.L."/>
            <person name="Williams K.H."/>
            <person name="Hubbard S.S."/>
            <person name="Banfield J.F."/>
        </authorList>
    </citation>
    <scope>NUCLEOTIDE SEQUENCE [LARGE SCALE GENOMIC DNA]</scope>
</reference>
<dbReference type="InterPro" id="IPR008909">
    <property type="entry name" value="DALR_anticod-bd"/>
</dbReference>
<dbReference type="Gene3D" id="1.10.730.10">
    <property type="entry name" value="Isoleucyl-tRNA Synthetase, Domain 1"/>
    <property type="match status" value="1"/>
</dbReference>
<dbReference type="GO" id="GO:0004814">
    <property type="term" value="F:arginine-tRNA ligase activity"/>
    <property type="evidence" value="ECO:0007669"/>
    <property type="project" value="UniProtKB-UniRule"/>
</dbReference>
<comment type="caution">
    <text evidence="13">The sequence shown here is derived from an EMBL/GenBank/DDBJ whole genome shotgun (WGS) entry which is preliminary data.</text>
</comment>
<evidence type="ECO:0000256" key="8">
    <source>
        <dbReference type="ARBA" id="ARBA00049339"/>
    </source>
</evidence>
<evidence type="ECO:0000256" key="6">
    <source>
        <dbReference type="ARBA" id="ARBA00022917"/>
    </source>
</evidence>
<evidence type="ECO:0000256" key="9">
    <source>
        <dbReference type="NCBIfam" id="TIGR00456"/>
    </source>
</evidence>
<dbReference type="Pfam" id="PF00750">
    <property type="entry name" value="tRNA-synt_1d"/>
    <property type="match status" value="1"/>
</dbReference>
<dbReference type="SMART" id="SM01016">
    <property type="entry name" value="Arg_tRNA_synt_N"/>
    <property type="match status" value="1"/>
</dbReference>
<evidence type="ECO:0000256" key="2">
    <source>
        <dbReference type="ARBA" id="ARBA00012837"/>
    </source>
</evidence>
<keyword evidence="4 10" id="KW-0547">Nucleotide-binding</keyword>
<evidence type="ECO:0000256" key="10">
    <source>
        <dbReference type="RuleBase" id="RU363038"/>
    </source>
</evidence>
<dbReference type="Pfam" id="PF05746">
    <property type="entry name" value="DALR_1"/>
    <property type="match status" value="1"/>
</dbReference>